<feature type="domain" description="Major facilitator superfamily (MFS) profile" evidence="6">
    <location>
        <begin position="11"/>
        <end position="380"/>
    </location>
</feature>
<dbReference type="InterPro" id="IPR036259">
    <property type="entry name" value="MFS_trans_sf"/>
</dbReference>
<evidence type="ECO:0000259" key="6">
    <source>
        <dbReference type="PROSITE" id="PS50850"/>
    </source>
</evidence>
<keyword evidence="8" id="KW-1185">Reference proteome</keyword>
<feature type="transmembrane region" description="Helical" evidence="5">
    <location>
        <begin position="40"/>
        <end position="65"/>
    </location>
</feature>
<feature type="transmembrane region" description="Helical" evidence="5">
    <location>
        <begin position="355"/>
        <end position="373"/>
    </location>
</feature>
<dbReference type="EMBL" id="CP081150">
    <property type="protein sequence ID" value="QZA79194.1"/>
    <property type="molecule type" value="Genomic_DNA"/>
</dbReference>
<dbReference type="RefSeq" id="WP_221007713.1">
    <property type="nucleotide sequence ID" value="NZ_CP081150.1"/>
</dbReference>
<feature type="transmembrane region" description="Helical" evidence="5">
    <location>
        <begin position="274"/>
        <end position="292"/>
    </location>
</feature>
<evidence type="ECO:0000256" key="2">
    <source>
        <dbReference type="ARBA" id="ARBA00022692"/>
    </source>
</evidence>
<feature type="transmembrane region" description="Helical" evidence="5">
    <location>
        <begin position="77"/>
        <end position="94"/>
    </location>
</feature>
<comment type="subcellular location">
    <subcellularLocation>
        <location evidence="1">Membrane</location>
        <topology evidence="1">Multi-pass membrane protein</topology>
    </subcellularLocation>
</comment>
<dbReference type="Proteomes" id="UP000825679">
    <property type="component" value="Chromosome"/>
</dbReference>
<organism evidence="7 8">
    <name type="scientific">Deefgea tanakiae</name>
    <dbReference type="NCBI Taxonomy" id="2865840"/>
    <lineage>
        <taxon>Bacteria</taxon>
        <taxon>Pseudomonadati</taxon>
        <taxon>Pseudomonadota</taxon>
        <taxon>Betaproteobacteria</taxon>
        <taxon>Neisseriales</taxon>
        <taxon>Chitinibacteraceae</taxon>
        <taxon>Deefgea</taxon>
    </lineage>
</organism>
<dbReference type="SUPFAM" id="SSF103473">
    <property type="entry name" value="MFS general substrate transporter"/>
    <property type="match status" value="1"/>
</dbReference>
<keyword evidence="4 5" id="KW-0472">Membrane</keyword>
<gene>
    <name evidence="7" type="ORF">K4H28_07310</name>
</gene>
<keyword evidence="2 5" id="KW-0812">Transmembrane</keyword>
<keyword evidence="3 5" id="KW-1133">Transmembrane helix</keyword>
<dbReference type="InterPro" id="IPR051788">
    <property type="entry name" value="MFS_Transporter"/>
</dbReference>
<proteinExistence type="predicted"/>
<dbReference type="PROSITE" id="PS50850">
    <property type="entry name" value="MFS"/>
    <property type="match status" value="1"/>
</dbReference>
<accession>A0ABX8Z9F1</accession>
<dbReference type="InterPro" id="IPR020846">
    <property type="entry name" value="MFS_dom"/>
</dbReference>
<name>A0ABX8Z9F1_9NEIS</name>
<feature type="transmembrane region" description="Helical" evidence="5">
    <location>
        <begin position="202"/>
        <end position="221"/>
    </location>
</feature>
<dbReference type="Gene3D" id="1.20.1250.20">
    <property type="entry name" value="MFS general substrate transporter like domains"/>
    <property type="match status" value="2"/>
</dbReference>
<dbReference type="InterPro" id="IPR011701">
    <property type="entry name" value="MFS"/>
</dbReference>
<evidence type="ECO:0000256" key="1">
    <source>
        <dbReference type="ARBA" id="ARBA00004141"/>
    </source>
</evidence>
<dbReference type="Pfam" id="PF07690">
    <property type="entry name" value="MFS_1"/>
    <property type="match status" value="1"/>
</dbReference>
<feature type="transmembrane region" description="Helical" evidence="5">
    <location>
        <begin position="298"/>
        <end position="319"/>
    </location>
</feature>
<dbReference type="PANTHER" id="PTHR23514:SF13">
    <property type="entry name" value="INNER MEMBRANE PROTEIN YBJJ"/>
    <property type="match status" value="1"/>
</dbReference>
<evidence type="ECO:0000256" key="4">
    <source>
        <dbReference type="ARBA" id="ARBA00023136"/>
    </source>
</evidence>
<evidence type="ECO:0000313" key="7">
    <source>
        <dbReference type="EMBL" id="QZA79194.1"/>
    </source>
</evidence>
<evidence type="ECO:0000256" key="3">
    <source>
        <dbReference type="ARBA" id="ARBA00022989"/>
    </source>
</evidence>
<reference evidence="7 8" key="1">
    <citation type="submission" date="2021-08" db="EMBL/GenBank/DDBJ databases">
        <title>complete genome sequencing of Deefgea sp. D25.</title>
        <authorList>
            <person name="Bae J.-W."/>
            <person name="Gim D.-H."/>
        </authorList>
    </citation>
    <scope>NUCLEOTIDE SEQUENCE [LARGE SCALE GENOMIC DNA]</scope>
    <source>
        <strain evidence="7 8">D25</strain>
    </source>
</reference>
<dbReference type="PANTHER" id="PTHR23514">
    <property type="entry name" value="BYPASS OF STOP CODON PROTEIN 6"/>
    <property type="match status" value="1"/>
</dbReference>
<evidence type="ECO:0000256" key="5">
    <source>
        <dbReference type="SAM" id="Phobius"/>
    </source>
</evidence>
<feature type="transmembrane region" description="Helical" evidence="5">
    <location>
        <begin position="138"/>
        <end position="157"/>
    </location>
</feature>
<feature type="transmembrane region" description="Helical" evidence="5">
    <location>
        <begin position="100"/>
        <end position="118"/>
    </location>
</feature>
<feature type="transmembrane region" description="Helical" evidence="5">
    <location>
        <begin position="163"/>
        <end position="182"/>
    </location>
</feature>
<feature type="transmembrane region" description="Helical" evidence="5">
    <location>
        <begin position="241"/>
        <end position="262"/>
    </location>
</feature>
<dbReference type="CDD" id="cd17393">
    <property type="entry name" value="MFS_MosC_like"/>
    <property type="match status" value="1"/>
</dbReference>
<protein>
    <submittedName>
        <fullName evidence="7">MFS transporter</fullName>
    </submittedName>
</protein>
<feature type="transmembrane region" description="Helical" evidence="5">
    <location>
        <begin position="326"/>
        <end position="349"/>
    </location>
</feature>
<sequence>MINSVVSLRRSQLAVASLFLVLGFNFGTWASRIPALKMQLGLSAAEVGILLLASGLGAVFSFPVTATLLHKLGSRKLCILAGMTLPCVLIALALAPTFPIAMAVMAIEGVTVACLNVAMNSQGVEVELAGKQAIMSRLHAVFSLGGLLAALFASALTMYTDSLVIHFVAGAAILWLGVVYAIPGLLHEKIKEEGGGNGKRFVIPTGVALWLGLIALCGTVVEGSMSDWSALYLKDVVGASAQIAPLGIACVSGTMLIARWFGDGWRMRFGAERMLTVGGVLAGGGLGLALLIGGLVPALLGFALVGLGVAAVSPCVYAAAAKHGSVALAAVTTMGSIGALMGPPVIGFIAHASSLAWGMAVIALAATLISVCTKKVNWNN</sequence>
<evidence type="ECO:0000313" key="8">
    <source>
        <dbReference type="Proteomes" id="UP000825679"/>
    </source>
</evidence>